<feature type="compositionally biased region" description="Acidic residues" evidence="8">
    <location>
        <begin position="78"/>
        <end position="87"/>
    </location>
</feature>
<dbReference type="InterPro" id="IPR003029">
    <property type="entry name" value="S1_domain"/>
</dbReference>
<feature type="compositionally biased region" description="Acidic residues" evidence="8">
    <location>
        <begin position="697"/>
        <end position="706"/>
    </location>
</feature>
<dbReference type="AlphaFoldDB" id="D5HA65"/>
<evidence type="ECO:0000256" key="1">
    <source>
        <dbReference type="ARBA" id="ARBA00006767"/>
    </source>
</evidence>
<accession>D5HA65</accession>
<dbReference type="PROSITE" id="PS50126">
    <property type="entry name" value="S1"/>
    <property type="match status" value="6"/>
</dbReference>
<dbReference type="GO" id="GO:0005737">
    <property type="term" value="C:cytoplasm"/>
    <property type="evidence" value="ECO:0007669"/>
    <property type="project" value="UniProtKB-ARBA"/>
</dbReference>
<feature type="domain" description="S1 motif" evidence="9">
    <location>
        <begin position="196"/>
        <end position="258"/>
    </location>
</feature>
<feature type="domain" description="S1 motif" evidence="9">
    <location>
        <begin position="623"/>
        <end position="691"/>
    </location>
</feature>
<dbReference type="CDD" id="cd00164">
    <property type="entry name" value="S1_like"/>
    <property type="match status" value="1"/>
</dbReference>
<dbReference type="GO" id="GO:0003735">
    <property type="term" value="F:structural constituent of ribosome"/>
    <property type="evidence" value="ECO:0007669"/>
    <property type="project" value="InterPro"/>
</dbReference>
<feature type="domain" description="S1 motif" evidence="9">
    <location>
        <begin position="276"/>
        <end position="343"/>
    </location>
</feature>
<evidence type="ECO:0000259" key="9">
    <source>
        <dbReference type="PROSITE" id="PS50126"/>
    </source>
</evidence>
<feature type="compositionally biased region" description="Basic and acidic residues" evidence="8">
    <location>
        <begin position="707"/>
        <end position="726"/>
    </location>
</feature>
<dbReference type="HOGENOM" id="CLU_015805_2_0_10"/>
<dbReference type="InterPro" id="IPR012340">
    <property type="entry name" value="NA-bd_OB-fold"/>
</dbReference>
<dbReference type="InterPro" id="IPR035104">
    <property type="entry name" value="Ribosomal_protein_S1-like"/>
</dbReference>
<dbReference type="PANTHER" id="PTHR10724">
    <property type="entry name" value="30S RIBOSOMAL PROTEIN S1"/>
    <property type="match status" value="1"/>
</dbReference>
<dbReference type="GO" id="GO:1990904">
    <property type="term" value="C:ribonucleoprotein complex"/>
    <property type="evidence" value="ECO:0007669"/>
    <property type="project" value="UniProtKB-KW"/>
</dbReference>
<feature type="compositionally biased region" description="Acidic residues" evidence="8">
    <location>
        <begin position="755"/>
        <end position="813"/>
    </location>
</feature>
<evidence type="ECO:0000256" key="2">
    <source>
        <dbReference type="ARBA" id="ARBA00022737"/>
    </source>
</evidence>
<reference evidence="11" key="2">
    <citation type="submission" date="2010-04" db="EMBL/GenBank/DDBJ databases">
        <title>Genome sequence of Salinibacter ruber M8.</title>
        <authorList>
            <consortium name="Genoscope"/>
        </authorList>
    </citation>
    <scope>NUCLEOTIDE SEQUENCE [LARGE SCALE GENOMIC DNA]</scope>
    <source>
        <strain evidence="11">M8</strain>
    </source>
</reference>
<reference evidence="10 11" key="1">
    <citation type="journal article" date="2010" name="ISME J.">
        <title>Fine-scale evolution: genomic, phenotypic and ecological differentiation in two coexisting Salinibacter ruber strains.</title>
        <authorList>
            <person name="Pena A."/>
            <person name="Teeling H."/>
            <person name="Huerta-Cepas J."/>
            <person name="Santos F."/>
            <person name="Yarza P."/>
            <person name="Brito-Echeverria J."/>
            <person name="Lucio M."/>
            <person name="Schmitt-Kopplin P."/>
            <person name="Meseguer I."/>
            <person name="Schenowitz C."/>
            <person name="Dossat C."/>
            <person name="Barbe V."/>
            <person name="Dopazo J."/>
            <person name="Rossello-Mora R."/>
            <person name="Schuler M."/>
            <person name="Glockner F.O."/>
            <person name="Amann R."/>
            <person name="Gabaldon T."/>
            <person name="Anton J."/>
        </authorList>
    </citation>
    <scope>NUCLEOTIDE SEQUENCE [LARGE SCALE GENOMIC DNA]</scope>
    <source>
        <strain evidence="10 11">M8</strain>
    </source>
</reference>
<dbReference type="FunFam" id="2.40.50.140:FF:000110">
    <property type="entry name" value="30S ribosomal protein S1"/>
    <property type="match status" value="1"/>
</dbReference>
<dbReference type="InterPro" id="IPR050437">
    <property type="entry name" value="Ribos_protein_bS1-like"/>
</dbReference>
<dbReference type="FunFam" id="2.40.50.140:FF:000051">
    <property type="entry name" value="RNA-binding transcriptional accessory protein"/>
    <property type="match status" value="1"/>
</dbReference>
<dbReference type="Proteomes" id="UP000000933">
    <property type="component" value="Chromosome"/>
</dbReference>
<dbReference type="NCBIfam" id="NF004952">
    <property type="entry name" value="PRK06299.1-2"/>
    <property type="match status" value="1"/>
</dbReference>
<keyword evidence="4 10" id="KW-0689">Ribosomal protein</keyword>
<evidence type="ECO:0000313" key="10">
    <source>
        <dbReference type="EMBL" id="CBH24920.1"/>
    </source>
</evidence>
<dbReference type="Pfam" id="PF22291">
    <property type="entry name" value="DUF6964"/>
    <property type="match status" value="1"/>
</dbReference>
<evidence type="ECO:0000256" key="5">
    <source>
        <dbReference type="ARBA" id="ARBA00023274"/>
    </source>
</evidence>
<dbReference type="GeneID" id="83728716"/>
<dbReference type="CDD" id="cd05688">
    <property type="entry name" value="S1_RPS1_repeat_ec3"/>
    <property type="match status" value="2"/>
</dbReference>
<dbReference type="PANTHER" id="PTHR10724:SF7">
    <property type="entry name" value="SMALL RIBOSOMAL SUBUNIT PROTEIN BS1C"/>
    <property type="match status" value="1"/>
</dbReference>
<dbReference type="InterPro" id="IPR000110">
    <property type="entry name" value="Ribosomal_bS1"/>
</dbReference>
<dbReference type="NCBIfam" id="NF004953">
    <property type="entry name" value="PRK06299.1-3"/>
    <property type="match status" value="1"/>
</dbReference>
<feature type="domain" description="S1 motif" evidence="9">
    <location>
        <begin position="536"/>
        <end position="606"/>
    </location>
</feature>
<keyword evidence="3" id="KW-0694">RNA-binding</keyword>
<dbReference type="GO" id="GO:0003729">
    <property type="term" value="F:mRNA binding"/>
    <property type="evidence" value="ECO:0007669"/>
    <property type="project" value="UniProtKB-ARBA"/>
</dbReference>
<dbReference type="Pfam" id="PF00575">
    <property type="entry name" value="S1"/>
    <property type="match status" value="6"/>
</dbReference>
<evidence type="ECO:0000256" key="8">
    <source>
        <dbReference type="SAM" id="MobiDB-lite"/>
    </source>
</evidence>
<dbReference type="SUPFAM" id="SSF50249">
    <property type="entry name" value="Nucleic acid-binding proteins"/>
    <property type="match status" value="6"/>
</dbReference>
<dbReference type="CDD" id="cd04465">
    <property type="entry name" value="S1_RPS1_repeat_ec2_hs2"/>
    <property type="match status" value="1"/>
</dbReference>
<dbReference type="PRINTS" id="PR00681">
    <property type="entry name" value="RIBOSOMALS1"/>
</dbReference>
<dbReference type="RefSeq" id="WP_013062225.1">
    <property type="nucleotide sequence ID" value="NC_014032.1"/>
</dbReference>
<feature type="compositionally biased region" description="Acidic residues" evidence="8">
    <location>
        <begin position="60"/>
        <end position="69"/>
    </location>
</feature>
<comment type="similarity">
    <text evidence="1">Belongs to the bacterial ribosomal protein bS1 family.</text>
</comment>
<keyword evidence="5" id="KW-0687">Ribonucleoprotein</keyword>
<evidence type="ECO:0000313" key="11">
    <source>
        <dbReference type="Proteomes" id="UP000000933"/>
    </source>
</evidence>
<gene>
    <name evidence="10" type="primary">rpsA</name>
    <name evidence="10" type="ordered locus">SRM_01999</name>
</gene>
<dbReference type="KEGG" id="srm:SRM_01999"/>
<dbReference type="GO" id="GO:0005840">
    <property type="term" value="C:ribosome"/>
    <property type="evidence" value="ECO:0007669"/>
    <property type="project" value="UniProtKB-KW"/>
</dbReference>
<evidence type="ECO:0000256" key="6">
    <source>
        <dbReference type="ARBA" id="ARBA00035293"/>
    </source>
</evidence>
<dbReference type="PATRIC" id="fig|761659.10.peg.2173"/>
<dbReference type="CDD" id="cd05687">
    <property type="entry name" value="S1_RPS1_repeat_ec1_hs1"/>
    <property type="match status" value="1"/>
</dbReference>
<feature type="domain" description="S1 motif" evidence="9">
    <location>
        <begin position="449"/>
        <end position="519"/>
    </location>
</feature>
<evidence type="ECO:0000256" key="4">
    <source>
        <dbReference type="ARBA" id="ARBA00022980"/>
    </source>
</evidence>
<dbReference type="InterPro" id="IPR054237">
    <property type="entry name" value="DUF6964"/>
</dbReference>
<keyword evidence="2" id="KW-0677">Repeat</keyword>
<dbReference type="NCBIfam" id="TIGR00717">
    <property type="entry name" value="rpsA"/>
    <property type="match status" value="1"/>
</dbReference>
<evidence type="ECO:0000256" key="3">
    <source>
        <dbReference type="ARBA" id="ARBA00022884"/>
    </source>
</evidence>
<proteinExistence type="inferred from homology"/>
<organism evidence="10 11">
    <name type="scientific">Salinibacter ruber (strain M8)</name>
    <dbReference type="NCBI Taxonomy" id="761659"/>
    <lineage>
        <taxon>Bacteria</taxon>
        <taxon>Pseudomonadati</taxon>
        <taxon>Rhodothermota</taxon>
        <taxon>Rhodothermia</taxon>
        <taxon>Rhodothermales</taxon>
        <taxon>Salinibacteraceae</taxon>
        <taxon>Salinibacter</taxon>
    </lineage>
</organism>
<evidence type="ECO:0000256" key="7">
    <source>
        <dbReference type="ARBA" id="ARBA00035517"/>
    </source>
</evidence>
<dbReference type="SMART" id="SM00316">
    <property type="entry name" value="S1"/>
    <property type="match status" value="6"/>
</dbReference>
<feature type="compositionally biased region" description="Acidic residues" evidence="8">
    <location>
        <begin position="41"/>
        <end position="50"/>
    </location>
</feature>
<feature type="domain" description="S1 motif" evidence="9">
    <location>
        <begin position="364"/>
        <end position="432"/>
    </location>
</feature>
<name>D5HA65_SALRM</name>
<dbReference type="FunFam" id="2.40.50.140:FF:000011">
    <property type="entry name" value="30S ribosomal protein S1"/>
    <property type="match status" value="2"/>
</dbReference>
<sequence length="876" mass="97358">MAEQEQVASKDDTQDTADAQPAPAETEEAAEAEAPPADAADSGDDVEAADPEAPSTPDAGGEDVDEPAAEEPAPAEDAPTDAADESGDGAPADPPPEPGFVSRILEEAVEEASQDLPMPSGDEASVDVSTFDEPTETVSPDELERTEEAQGFTGETYGETVSLDELETEEQAPADTSVYDQFRDVVDETSIDVREQDIVEGRVLRVNEDYVVIDIGYKSDGIVSRDEFGEEEIHPGDTVEVYLERKEDRDGQLVLSKEQADKVRRWQRVEEIYENEEVIEGTIIRRIKGGMIVELFDGMEAFLPGSQIDVRPVRDFESYLETRMEFKIVKLNPENENIVVSHRELIEHELEEQRQEILEQLEVGQVLEGTVKNIVDFGVFIDLGGVDGLLHITDLSWGRVSHPSEVVELDQELEVVVLDYEEERQRISLGLKQLRDHPWDQIGNKYDEDDVVEGKVVSITNYGAFVEIEKGIEGLVHISEMSWTRHIEHPSQMVSLGQVVDVKILNIDQEERKISLGMKQLEPDPWEGISDRYPAGTVLTGTVRNITNFGVFVEIEPGIDGLVHVSDLSWTKKIRHPGDMVDEEQELDVVILNIDEERRRISLGHKQVKTNPWDQFADAYEEGNDTTGEVVRVEDKGLVVQLPLDVEAFVPGSELKNGPKAFKNHYHEGDELELQVIRFDKDQKDIVLSETAKEEAERQEEQDEQERESRREEREREEAVRDFKDEPEPEPDEPTTGPTTLGELSGLADLRREMEEEEAEEEAAAEDDDAEADDAEADDAQAETPDEEEAASEGEAGDEPDAEAPSEDDDASPFDETAGFPENFPRVSRLENAGVTSLADAREVDDLTDLDGIGSAYAEEISDALDEFDETGSVSS</sequence>
<dbReference type="Gene3D" id="2.40.50.140">
    <property type="entry name" value="Nucleic acid-binding proteins"/>
    <property type="match status" value="6"/>
</dbReference>
<feature type="region of interest" description="Disordered" evidence="8">
    <location>
        <begin position="691"/>
        <end position="829"/>
    </location>
</feature>
<dbReference type="GO" id="GO:0006412">
    <property type="term" value="P:translation"/>
    <property type="evidence" value="ECO:0007669"/>
    <property type="project" value="InterPro"/>
</dbReference>
<feature type="compositionally biased region" description="Low complexity" evidence="8">
    <location>
        <begin position="734"/>
        <end position="744"/>
    </location>
</feature>
<feature type="region of interest" description="Disordered" evidence="8">
    <location>
        <begin position="1"/>
        <end position="157"/>
    </location>
</feature>
<dbReference type="EMBL" id="FP565814">
    <property type="protein sequence ID" value="CBH24920.1"/>
    <property type="molecule type" value="Genomic_DNA"/>
</dbReference>
<protein>
    <recommendedName>
        <fullName evidence="6">Small ribosomal subunit protein bS1</fullName>
    </recommendedName>
    <alternativeName>
        <fullName evidence="7">30S ribosomal protein S1</fullName>
    </alternativeName>
</protein>